<dbReference type="OrthoDB" id="674712at2759"/>
<dbReference type="InterPro" id="IPR021109">
    <property type="entry name" value="Peptidase_aspartic_dom_sf"/>
</dbReference>
<sequence length="306" mass="34617">MKRDDTEEQFGKFLKLSKKLHINLPLHEALLHMPNSRKFLKQLLTYKRKLDEEPHVELNAVCSAMLLNRLPRKLKDPGSFTIPCLIGSLTVDNALADLGASINVMPYKLFKQLGLGKSKQTKMSIELADKTVRIPRGIIEDVLVKIHKFVFPVEFVVLDLDDDNTIPLILGRPFLATAKTKIDVDAVTFQSLDSARTSSNQGENVNSINNLSVNPSFQETQQGYKPELNHGPRASKEELYEERSLKIDKLEEWTTHFKQEPKPHKVKPKEPLEELIGTSNHFKIGDQVLSDKSDPCITTSDLKANK</sequence>
<keyword evidence="2" id="KW-1185">Reference proteome</keyword>
<dbReference type="Proteomes" id="UP000325315">
    <property type="component" value="Unassembled WGS sequence"/>
</dbReference>
<organism evidence="1 2">
    <name type="scientific">Gossypium australe</name>
    <dbReference type="NCBI Taxonomy" id="47621"/>
    <lineage>
        <taxon>Eukaryota</taxon>
        <taxon>Viridiplantae</taxon>
        <taxon>Streptophyta</taxon>
        <taxon>Embryophyta</taxon>
        <taxon>Tracheophyta</taxon>
        <taxon>Spermatophyta</taxon>
        <taxon>Magnoliopsida</taxon>
        <taxon>eudicotyledons</taxon>
        <taxon>Gunneridae</taxon>
        <taxon>Pentapetalae</taxon>
        <taxon>rosids</taxon>
        <taxon>malvids</taxon>
        <taxon>Malvales</taxon>
        <taxon>Malvaceae</taxon>
        <taxon>Malvoideae</taxon>
        <taxon>Gossypium</taxon>
    </lineage>
</organism>
<dbReference type="Gene3D" id="2.40.70.10">
    <property type="entry name" value="Acid Proteases"/>
    <property type="match status" value="1"/>
</dbReference>
<reference evidence="2" key="1">
    <citation type="journal article" date="2019" name="Plant Biotechnol. J.">
        <title>Genome sequencing of the Australian wild diploid species Gossypium australe highlights disease resistance and delayed gland morphogenesis.</title>
        <authorList>
            <person name="Cai Y."/>
            <person name="Cai X."/>
            <person name="Wang Q."/>
            <person name="Wang P."/>
            <person name="Zhang Y."/>
            <person name="Cai C."/>
            <person name="Xu Y."/>
            <person name="Wang K."/>
            <person name="Zhou Z."/>
            <person name="Wang C."/>
            <person name="Geng S."/>
            <person name="Li B."/>
            <person name="Dong Q."/>
            <person name="Hou Y."/>
            <person name="Wang H."/>
            <person name="Ai P."/>
            <person name="Liu Z."/>
            <person name="Yi F."/>
            <person name="Sun M."/>
            <person name="An G."/>
            <person name="Cheng J."/>
            <person name="Zhang Y."/>
            <person name="Shi Q."/>
            <person name="Xie Y."/>
            <person name="Shi X."/>
            <person name="Chang Y."/>
            <person name="Huang F."/>
            <person name="Chen Y."/>
            <person name="Hong S."/>
            <person name="Mi L."/>
            <person name="Sun Q."/>
            <person name="Zhang L."/>
            <person name="Zhou B."/>
            <person name="Peng R."/>
            <person name="Zhang X."/>
            <person name="Liu F."/>
        </authorList>
    </citation>
    <scope>NUCLEOTIDE SEQUENCE [LARGE SCALE GENOMIC DNA]</scope>
    <source>
        <strain evidence="2">cv. PA1801</strain>
    </source>
</reference>
<dbReference type="PANTHER" id="PTHR33067">
    <property type="entry name" value="RNA-DIRECTED DNA POLYMERASE-RELATED"/>
    <property type="match status" value="1"/>
</dbReference>
<dbReference type="CDD" id="cd00303">
    <property type="entry name" value="retropepsin_like"/>
    <property type="match status" value="1"/>
</dbReference>
<dbReference type="PANTHER" id="PTHR33067:SF35">
    <property type="entry name" value="ASPARTIC PEPTIDASE DDI1-TYPE DOMAIN-CONTAINING PROTEIN"/>
    <property type="match status" value="1"/>
</dbReference>
<proteinExistence type="predicted"/>
<dbReference type="AlphaFoldDB" id="A0A5B6UX54"/>
<evidence type="ECO:0000313" key="1">
    <source>
        <dbReference type="EMBL" id="KAA3461627.1"/>
    </source>
</evidence>
<protein>
    <submittedName>
        <fullName evidence="1">Transposon Ty3-I Gag-Pol polyprotein</fullName>
    </submittedName>
</protein>
<accession>A0A5B6UX54</accession>
<name>A0A5B6UX54_9ROSI</name>
<dbReference type="Pfam" id="PF13650">
    <property type="entry name" value="Asp_protease_2"/>
    <property type="match status" value="1"/>
</dbReference>
<dbReference type="SUPFAM" id="SSF50630">
    <property type="entry name" value="Acid proteases"/>
    <property type="match status" value="1"/>
</dbReference>
<dbReference type="EMBL" id="SMMG02000009">
    <property type="protein sequence ID" value="KAA3461627.1"/>
    <property type="molecule type" value="Genomic_DNA"/>
</dbReference>
<evidence type="ECO:0000313" key="2">
    <source>
        <dbReference type="Proteomes" id="UP000325315"/>
    </source>
</evidence>
<gene>
    <name evidence="1" type="ORF">EPI10_028182</name>
</gene>
<comment type="caution">
    <text evidence="1">The sequence shown here is derived from an EMBL/GenBank/DDBJ whole genome shotgun (WGS) entry which is preliminary data.</text>
</comment>